<proteinExistence type="inferred from homology"/>
<dbReference type="InterPro" id="IPR050327">
    <property type="entry name" value="Proton-linked_MCT"/>
</dbReference>
<dbReference type="EMBL" id="CP134184">
    <property type="protein sequence ID" value="WPA95422.1"/>
    <property type="molecule type" value="Genomic_DNA"/>
</dbReference>
<dbReference type="Proteomes" id="UP001302367">
    <property type="component" value="Chromosome 1"/>
</dbReference>
<feature type="transmembrane region" description="Helical" evidence="4">
    <location>
        <begin position="182"/>
        <end position="206"/>
    </location>
</feature>
<keyword evidence="8" id="KW-1185">Reference proteome</keyword>
<dbReference type="InterPro" id="IPR036259">
    <property type="entry name" value="MFS_trans_sf"/>
</dbReference>
<evidence type="ECO:0000313" key="6">
    <source>
        <dbReference type="EMBL" id="WPA95422.1"/>
    </source>
</evidence>
<dbReference type="PANTHER" id="PTHR11360:SF284">
    <property type="entry name" value="EG:103B4.3 PROTEIN-RELATED"/>
    <property type="match status" value="1"/>
</dbReference>
<evidence type="ECO:0000256" key="3">
    <source>
        <dbReference type="SAM" id="MobiDB-lite"/>
    </source>
</evidence>
<dbReference type="GO" id="GO:0016020">
    <property type="term" value="C:membrane"/>
    <property type="evidence" value="ECO:0007669"/>
    <property type="project" value="UniProtKB-SubCell"/>
</dbReference>
<dbReference type="Gene3D" id="1.20.1250.20">
    <property type="entry name" value="MFS general substrate transporter like domains"/>
    <property type="match status" value="1"/>
</dbReference>
<dbReference type="OrthoDB" id="6499973at2759"/>
<dbReference type="InterPro" id="IPR011701">
    <property type="entry name" value="MFS"/>
</dbReference>
<feature type="transmembrane region" description="Helical" evidence="4">
    <location>
        <begin position="123"/>
        <end position="143"/>
    </location>
</feature>
<evidence type="ECO:0000313" key="8">
    <source>
        <dbReference type="Proteomes" id="UP001302367"/>
    </source>
</evidence>
<name>A0A2G5IB43_CERBT</name>
<gene>
    <name evidence="5" type="ORF">CB0940_00021</name>
    <name evidence="6" type="ORF">RHO25_000021</name>
</gene>
<feature type="transmembrane region" description="Helical" evidence="4">
    <location>
        <begin position="50"/>
        <end position="72"/>
    </location>
</feature>
<dbReference type="Proteomes" id="UP000230605">
    <property type="component" value="Chromosome 1"/>
</dbReference>
<reference evidence="5 7" key="1">
    <citation type="submission" date="2015-10" db="EMBL/GenBank/DDBJ databases">
        <title>The cercosporin biosynthetic gene cluster was horizontally transferred to several fungal lineages and shown to be expanded in Cercospora beticola based on microsynteny with recipient genomes.</title>
        <authorList>
            <person name="De Jonge R."/>
            <person name="Ebert M.K."/>
            <person name="Suttle J.C."/>
            <person name="Jurick Ii W.M."/>
            <person name="Secor G.A."/>
            <person name="Thomma B.P."/>
            <person name="Van De Peer Y."/>
            <person name="Bolton M.D."/>
        </authorList>
    </citation>
    <scope>NUCLEOTIDE SEQUENCE [LARGE SCALE GENOMIC DNA]</scope>
    <source>
        <strain evidence="5 7">09-40</strain>
    </source>
</reference>
<dbReference type="PANTHER" id="PTHR11360">
    <property type="entry name" value="MONOCARBOXYLATE TRANSPORTER"/>
    <property type="match status" value="1"/>
</dbReference>
<dbReference type="EMBL" id="LKMD01000100">
    <property type="protein sequence ID" value="PIB01912.1"/>
    <property type="molecule type" value="Genomic_DNA"/>
</dbReference>
<organism evidence="5 7">
    <name type="scientific">Cercospora beticola</name>
    <name type="common">Sugarbeet leaf spot fungus</name>
    <dbReference type="NCBI Taxonomy" id="122368"/>
    <lineage>
        <taxon>Eukaryota</taxon>
        <taxon>Fungi</taxon>
        <taxon>Dikarya</taxon>
        <taxon>Ascomycota</taxon>
        <taxon>Pezizomycotina</taxon>
        <taxon>Dothideomycetes</taxon>
        <taxon>Dothideomycetidae</taxon>
        <taxon>Mycosphaerellales</taxon>
        <taxon>Mycosphaerellaceae</taxon>
        <taxon>Cercospora</taxon>
    </lineage>
</organism>
<protein>
    <submittedName>
        <fullName evidence="5">Putative transporter MCH2</fullName>
    </submittedName>
</protein>
<dbReference type="Pfam" id="PF07690">
    <property type="entry name" value="MFS_1"/>
    <property type="match status" value="1"/>
</dbReference>
<evidence type="ECO:0000256" key="4">
    <source>
        <dbReference type="SAM" id="Phobius"/>
    </source>
</evidence>
<evidence type="ECO:0000256" key="2">
    <source>
        <dbReference type="ARBA" id="ARBA00006727"/>
    </source>
</evidence>
<comment type="similarity">
    <text evidence="2">Belongs to the major facilitator superfamily. Monocarboxylate porter (TC 2.A.1.13) family.</text>
</comment>
<evidence type="ECO:0000313" key="7">
    <source>
        <dbReference type="Proteomes" id="UP000230605"/>
    </source>
</evidence>
<dbReference type="SUPFAM" id="SSF103473">
    <property type="entry name" value="MFS general substrate transporter"/>
    <property type="match status" value="1"/>
</dbReference>
<reference evidence="6 8" key="2">
    <citation type="submission" date="2023-09" db="EMBL/GenBank/DDBJ databases">
        <title>Complete-Gapless Cercospora beticola genome.</title>
        <authorList>
            <person name="Wyatt N.A."/>
            <person name="Spanner R.E."/>
            <person name="Bolton M.D."/>
        </authorList>
    </citation>
    <scope>NUCLEOTIDE SEQUENCE [LARGE SCALE GENOMIC DNA]</scope>
    <source>
        <strain evidence="6">Cb09-40</strain>
    </source>
</reference>
<dbReference type="GO" id="GO:0022857">
    <property type="term" value="F:transmembrane transporter activity"/>
    <property type="evidence" value="ECO:0007669"/>
    <property type="project" value="InterPro"/>
</dbReference>
<evidence type="ECO:0000256" key="1">
    <source>
        <dbReference type="ARBA" id="ARBA00004141"/>
    </source>
</evidence>
<comment type="subcellular location">
    <subcellularLocation>
        <location evidence="1">Membrane</location>
        <topology evidence="1">Multi-pass membrane protein</topology>
    </subcellularLocation>
</comment>
<feature type="compositionally biased region" description="Polar residues" evidence="3">
    <location>
        <begin position="1"/>
        <end position="10"/>
    </location>
</feature>
<accession>A0A2G5IB43</accession>
<feature type="transmembrane region" description="Helical" evidence="4">
    <location>
        <begin position="93"/>
        <end position="117"/>
    </location>
</feature>
<sequence>MSLKPTTSSPIPMEVSKDESGSPIAVANERARAHSARSPWYSKIKSQSTLVLISAFMINFTACGLLFGFGVYQAHYESLALIEGTPFSGASSATIDLIGTLSAALMTMGAPLAVGWAKNFRPWAVAFVGGVSYGISCVAASFGKELWHFQLSQGLLLGIGTCLSFIPSMTVAPTWFDQHRGLAMGVISAGTGVGGLIWAPVITTCIQHMGYRSTLRLTGGLATGLICASSCSLRWGPALTVSIRADNDGRSRLRAAFSVPLPSRKMATQSSFIAQALSSVFQSAAYYTPVFFTVA</sequence>
<evidence type="ECO:0000313" key="5">
    <source>
        <dbReference type="EMBL" id="PIB01912.1"/>
    </source>
</evidence>
<feature type="region of interest" description="Disordered" evidence="3">
    <location>
        <begin position="1"/>
        <end position="22"/>
    </location>
</feature>
<dbReference type="AlphaFoldDB" id="A0A2G5IB43"/>
<keyword evidence="4" id="KW-0472">Membrane</keyword>
<keyword evidence="4" id="KW-1133">Transmembrane helix</keyword>
<feature type="transmembrane region" description="Helical" evidence="4">
    <location>
        <begin position="155"/>
        <end position="176"/>
    </location>
</feature>
<keyword evidence="4" id="KW-0812">Transmembrane</keyword>